<evidence type="ECO:0000256" key="2">
    <source>
        <dbReference type="SAM" id="Phobius"/>
    </source>
</evidence>
<keyword evidence="2" id="KW-0472">Membrane</keyword>
<reference evidence="3 4" key="1">
    <citation type="journal article" date="2018" name="BMC Genomics">
        <title>Comparative genome analyses reveal sequence features reflecting distinct modes of host-adaptation between dicot and monocot powdery mildew.</title>
        <authorList>
            <person name="Wu Y."/>
            <person name="Ma X."/>
            <person name="Pan Z."/>
            <person name="Kale S.D."/>
            <person name="Song Y."/>
            <person name="King H."/>
            <person name="Zhang Q."/>
            <person name="Presley C."/>
            <person name="Deng X."/>
            <person name="Wei C.I."/>
            <person name="Xiao S."/>
        </authorList>
    </citation>
    <scope>NUCLEOTIDE SEQUENCE [LARGE SCALE GENOMIC DNA]</scope>
    <source>
        <strain evidence="3">UMSG3</strain>
    </source>
</reference>
<keyword evidence="2" id="KW-0812">Transmembrane</keyword>
<dbReference type="Proteomes" id="UP000283383">
    <property type="component" value="Unassembled WGS sequence"/>
</dbReference>
<name>A0A420HNK3_9PEZI</name>
<protein>
    <submittedName>
        <fullName evidence="3">Uncharacterized protein</fullName>
    </submittedName>
</protein>
<keyword evidence="2" id="KW-1133">Transmembrane helix</keyword>
<dbReference type="EMBL" id="MCBQ01017821">
    <property type="protein sequence ID" value="RKF59025.1"/>
    <property type="molecule type" value="Genomic_DNA"/>
</dbReference>
<comment type="caution">
    <text evidence="3">The sequence shown here is derived from an EMBL/GenBank/DDBJ whole genome shotgun (WGS) entry which is preliminary data.</text>
</comment>
<feature type="compositionally biased region" description="Basic and acidic residues" evidence="1">
    <location>
        <begin position="145"/>
        <end position="166"/>
    </location>
</feature>
<accession>A0A420HNK3</accession>
<feature type="transmembrane region" description="Helical" evidence="2">
    <location>
        <begin position="25"/>
        <end position="48"/>
    </location>
</feature>
<gene>
    <name evidence="3" type="ORF">GcM3_178009</name>
</gene>
<evidence type="ECO:0000256" key="1">
    <source>
        <dbReference type="SAM" id="MobiDB-lite"/>
    </source>
</evidence>
<feature type="region of interest" description="Disordered" evidence="1">
    <location>
        <begin position="145"/>
        <end position="176"/>
    </location>
</feature>
<evidence type="ECO:0000313" key="4">
    <source>
        <dbReference type="Proteomes" id="UP000283383"/>
    </source>
</evidence>
<proteinExistence type="predicted"/>
<keyword evidence="4" id="KW-1185">Reference proteome</keyword>
<sequence>MAKLSVRVAPLIRARNEQHNSSTMINLLISLLALVFVSLFLTVALYFVRNVRRRNSINRQYLHTYETNNHRNHRHLSNKSPYACSKNYSIYDEKILPTSQNSPLSPDSVPEIRITFPDEQDESGRRMSGRVVVVRVGESGIGLEPLRDEDQLPAYEEKGGRFHSIDMDTIGGLKEN</sequence>
<evidence type="ECO:0000313" key="3">
    <source>
        <dbReference type="EMBL" id="RKF59025.1"/>
    </source>
</evidence>
<organism evidence="3 4">
    <name type="scientific">Golovinomyces cichoracearum</name>
    <dbReference type="NCBI Taxonomy" id="62708"/>
    <lineage>
        <taxon>Eukaryota</taxon>
        <taxon>Fungi</taxon>
        <taxon>Dikarya</taxon>
        <taxon>Ascomycota</taxon>
        <taxon>Pezizomycotina</taxon>
        <taxon>Leotiomycetes</taxon>
        <taxon>Erysiphales</taxon>
        <taxon>Erysiphaceae</taxon>
        <taxon>Golovinomyces</taxon>
    </lineage>
</organism>
<dbReference type="AlphaFoldDB" id="A0A420HNK3"/>